<reference evidence="2" key="1">
    <citation type="submission" date="2022-12" db="EMBL/GenBank/DDBJ databases">
        <title>Paraconexibacter alkalitolerans sp. nov. and Baekduia alba sp. nov., isolated from soil and emended description of the genera Paraconexibacter (Chun et al., 2020) and Baekduia (An et al., 2020).</title>
        <authorList>
            <person name="Vieira S."/>
            <person name="Huber K.J."/>
            <person name="Geppert A."/>
            <person name="Wolf J."/>
            <person name="Neumann-Schaal M."/>
            <person name="Muesken M."/>
            <person name="Overmann J."/>
        </authorList>
    </citation>
    <scope>NUCLEOTIDE SEQUENCE</scope>
    <source>
        <strain evidence="2">AEG42_29</strain>
    </source>
</reference>
<dbReference type="NCBIfam" id="TIGR03620">
    <property type="entry name" value="F420_MSMEG_4141"/>
    <property type="match status" value="1"/>
</dbReference>
<dbReference type="GO" id="GO:0016705">
    <property type="term" value="F:oxidoreductase activity, acting on paired donors, with incorporation or reduction of molecular oxygen"/>
    <property type="evidence" value="ECO:0007669"/>
    <property type="project" value="InterPro"/>
</dbReference>
<proteinExistence type="predicted"/>
<accession>A0AAU7AUU7</accession>
<dbReference type="RefSeq" id="WP_354701642.1">
    <property type="nucleotide sequence ID" value="NZ_CP114014.1"/>
</dbReference>
<organism evidence="2">
    <name type="scientific">Paraconexibacter sp. AEG42_29</name>
    <dbReference type="NCBI Taxonomy" id="2997339"/>
    <lineage>
        <taxon>Bacteria</taxon>
        <taxon>Bacillati</taxon>
        <taxon>Actinomycetota</taxon>
        <taxon>Thermoleophilia</taxon>
        <taxon>Solirubrobacterales</taxon>
        <taxon>Paraconexibacteraceae</taxon>
        <taxon>Paraconexibacter</taxon>
    </lineage>
</organism>
<protein>
    <submittedName>
        <fullName evidence="2">Coenzyme F420-dependent oxidoreductase</fullName>
        <ecNumber evidence="2">1.-.-.-</ecNumber>
    </submittedName>
</protein>
<dbReference type="EC" id="1.-.-.-" evidence="2"/>
<dbReference type="InterPro" id="IPR019922">
    <property type="entry name" value="Lucif-like_OxRdatse_MSMEG_4141"/>
</dbReference>
<dbReference type="EMBL" id="CP114014">
    <property type="protein sequence ID" value="XAY05124.1"/>
    <property type="molecule type" value="Genomic_DNA"/>
</dbReference>
<dbReference type="InterPro" id="IPR011251">
    <property type="entry name" value="Luciferase-like_dom"/>
</dbReference>
<dbReference type="InterPro" id="IPR050564">
    <property type="entry name" value="F420-G6PD/mer"/>
</dbReference>
<dbReference type="KEGG" id="parq:DSM112329_01968"/>
<feature type="domain" description="Luciferase-like" evidence="1">
    <location>
        <begin position="21"/>
        <end position="273"/>
    </location>
</feature>
<gene>
    <name evidence="2" type="ORF">DSM112329_01968</name>
</gene>
<dbReference type="InterPro" id="IPR036661">
    <property type="entry name" value="Luciferase-like_sf"/>
</dbReference>
<evidence type="ECO:0000313" key="2">
    <source>
        <dbReference type="EMBL" id="XAY05124.1"/>
    </source>
</evidence>
<name>A0AAU7AUU7_9ACTN</name>
<dbReference type="PANTHER" id="PTHR43244:SF2">
    <property type="entry name" value="CONSERVED HYPOTHETICAL ALANINE AND PROLINE-RICH PROTEIN"/>
    <property type="match status" value="1"/>
</dbReference>
<dbReference type="AlphaFoldDB" id="A0AAU7AUU7"/>
<dbReference type="PANTHER" id="PTHR43244">
    <property type="match status" value="1"/>
</dbReference>
<keyword evidence="2" id="KW-0560">Oxidoreductase</keyword>
<dbReference type="SUPFAM" id="SSF51679">
    <property type="entry name" value="Bacterial luciferase-like"/>
    <property type="match status" value="1"/>
</dbReference>
<dbReference type="Pfam" id="PF00296">
    <property type="entry name" value="Bac_luciferase"/>
    <property type="match status" value="1"/>
</dbReference>
<sequence length="298" mass="31989">MTTSDLSASLRPIGVWTFTDGLSARDAGEAAKRIEALGYSALWHPETVGRDPLVHLAHLVGVTDTLLLATGIANLYNRHPGAMKQARNTLAEQSGGRFINGIGVSHKPLVEGLRGLSYDKPVTAMRGYLDAMEASPYQGPEPAEAAPVVLAALGPKMIALARDRSDGAHPYFTTPEHTRQAREILGPDKLLCVEQKVILAAPAEQDAARDAALAQVARYGALPNYRNNWKRLGYTEEQIEAQDPGFVDDLIVIGDPDAIRARIAEHYAAGATHVCIQPVSLKGRPTPDLDVLTALAPE</sequence>
<dbReference type="Gene3D" id="3.20.20.30">
    <property type="entry name" value="Luciferase-like domain"/>
    <property type="match status" value="1"/>
</dbReference>
<dbReference type="CDD" id="cd01097">
    <property type="entry name" value="Tetrahydromethanopterin_reductase"/>
    <property type="match status" value="1"/>
</dbReference>
<evidence type="ECO:0000259" key="1">
    <source>
        <dbReference type="Pfam" id="PF00296"/>
    </source>
</evidence>